<keyword evidence="10" id="KW-1185">Reference proteome</keyword>
<dbReference type="CDD" id="cd06261">
    <property type="entry name" value="TM_PBP2"/>
    <property type="match status" value="1"/>
</dbReference>
<protein>
    <submittedName>
        <fullName evidence="9">Protein lplB</fullName>
    </submittedName>
</protein>
<sequence>MKTVKWRRELPLHILVFPSLIIVFLYCYIPMFGNIIAFQDFRPIKGLLGSEWTGLTNLKYVLEMPNTYRIIWNTVYISTMKIMMGNIVPIIIALMLNEIRKTYVRRSIQTMIYFPYFLSWVILAGILIDILSVQNGIVNQALGWFGIQPIYFLGNNTWFPITLVVTDTWKEFGFNTIVFLAALTSINPSLYEAALIDGANRWKQTLHITLPGILPIVILMTTLSLGNVLNAGFDQVFNLYSPQVYESGDILDTMIYRIGVADAQYGPATAIGLLKSSVSLMLISVSYWMAYRFANYRIF</sequence>
<evidence type="ECO:0000256" key="7">
    <source>
        <dbReference type="RuleBase" id="RU363032"/>
    </source>
</evidence>
<dbReference type="InterPro" id="IPR035906">
    <property type="entry name" value="MetI-like_sf"/>
</dbReference>
<evidence type="ECO:0000256" key="6">
    <source>
        <dbReference type="ARBA" id="ARBA00023136"/>
    </source>
</evidence>
<comment type="similarity">
    <text evidence="7">Belongs to the binding-protein-dependent transport system permease family.</text>
</comment>
<dbReference type="AlphaFoldDB" id="A0A1T2XF70"/>
<dbReference type="Proteomes" id="UP000190188">
    <property type="component" value="Unassembled WGS sequence"/>
</dbReference>
<evidence type="ECO:0000313" key="9">
    <source>
        <dbReference type="EMBL" id="OPA78326.1"/>
    </source>
</evidence>
<evidence type="ECO:0000256" key="2">
    <source>
        <dbReference type="ARBA" id="ARBA00022448"/>
    </source>
</evidence>
<dbReference type="RefSeq" id="WP_078498537.1">
    <property type="nucleotide sequence ID" value="NZ_MSZX01000004.1"/>
</dbReference>
<organism evidence="9 10">
    <name type="scientific">Paenibacillus selenitireducens</name>
    <dbReference type="NCBI Taxonomy" id="1324314"/>
    <lineage>
        <taxon>Bacteria</taxon>
        <taxon>Bacillati</taxon>
        <taxon>Bacillota</taxon>
        <taxon>Bacilli</taxon>
        <taxon>Bacillales</taxon>
        <taxon>Paenibacillaceae</taxon>
        <taxon>Paenibacillus</taxon>
    </lineage>
</organism>
<feature type="transmembrane region" description="Helical" evidence="7">
    <location>
        <begin position="172"/>
        <end position="196"/>
    </location>
</feature>
<name>A0A1T2XF70_9BACL</name>
<feature type="transmembrane region" description="Helical" evidence="7">
    <location>
        <begin position="117"/>
        <end position="137"/>
    </location>
</feature>
<dbReference type="GO" id="GO:0055085">
    <property type="term" value="P:transmembrane transport"/>
    <property type="evidence" value="ECO:0007669"/>
    <property type="project" value="InterPro"/>
</dbReference>
<comment type="subcellular location">
    <subcellularLocation>
        <location evidence="1 7">Cell membrane</location>
        <topology evidence="1 7">Multi-pass membrane protein</topology>
    </subcellularLocation>
</comment>
<proteinExistence type="inferred from homology"/>
<feature type="transmembrane region" description="Helical" evidence="7">
    <location>
        <begin position="270"/>
        <end position="290"/>
    </location>
</feature>
<keyword evidence="2 7" id="KW-0813">Transport</keyword>
<comment type="caution">
    <text evidence="9">The sequence shown here is derived from an EMBL/GenBank/DDBJ whole genome shotgun (WGS) entry which is preliminary data.</text>
</comment>
<dbReference type="PANTHER" id="PTHR43227:SF11">
    <property type="entry name" value="BLL4140 PROTEIN"/>
    <property type="match status" value="1"/>
</dbReference>
<feature type="domain" description="ABC transmembrane type-1" evidence="8">
    <location>
        <begin position="71"/>
        <end position="286"/>
    </location>
</feature>
<evidence type="ECO:0000259" key="8">
    <source>
        <dbReference type="PROSITE" id="PS50928"/>
    </source>
</evidence>
<dbReference type="OrthoDB" id="9785836at2"/>
<evidence type="ECO:0000256" key="3">
    <source>
        <dbReference type="ARBA" id="ARBA00022475"/>
    </source>
</evidence>
<keyword evidence="6 7" id="KW-0472">Membrane</keyword>
<keyword evidence="3" id="KW-1003">Cell membrane</keyword>
<dbReference type="Pfam" id="PF00528">
    <property type="entry name" value="BPD_transp_1"/>
    <property type="match status" value="1"/>
</dbReference>
<dbReference type="GO" id="GO:0005886">
    <property type="term" value="C:plasma membrane"/>
    <property type="evidence" value="ECO:0007669"/>
    <property type="project" value="UniProtKB-SubCell"/>
</dbReference>
<gene>
    <name evidence="9" type="ORF">BVG16_10575</name>
</gene>
<dbReference type="InterPro" id="IPR000515">
    <property type="entry name" value="MetI-like"/>
</dbReference>
<dbReference type="Gene3D" id="1.10.3720.10">
    <property type="entry name" value="MetI-like"/>
    <property type="match status" value="1"/>
</dbReference>
<dbReference type="InterPro" id="IPR050809">
    <property type="entry name" value="UgpAE/MalFG_permease"/>
</dbReference>
<dbReference type="PROSITE" id="PS50928">
    <property type="entry name" value="ABC_TM1"/>
    <property type="match status" value="1"/>
</dbReference>
<dbReference type="STRING" id="1324314.BVG16_10575"/>
<evidence type="ECO:0000256" key="5">
    <source>
        <dbReference type="ARBA" id="ARBA00022989"/>
    </source>
</evidence>
<dbReference type="SUPFAM" id="SSF161098">
    <property type="entry name" value="MetI-like"/>
    <property type="match status" value="1"/>
</dbReference>
<feature type="transmembrane region" description="Helical" evidence="7">
    <location>
        <begin position="12"/>
        <end position="38"/>
    </location>
</feature>
<accession>A0A1T2XF70</accession>
<dbReference type="EMBL" id="MSZX01000004">
    <property type="protein sequence ID" value="OPA78326.1"/>
    <property type="molecule type" value="Genomic_DNA"/>
</dbReference>
<evidence type="ECO:0000256" key="1">
    <source>
        <dbReference type="ARBA" id="ARBA00004651"/>
    </source>
</evidence>
<feature type="transmembrane region" description="Helical" evidence="7">
    <location>
        <begin position="208"/>
        <end position="229"/>
    </location>
</feature>
<keyword evidence="4 7" id="KW-0812">Transmembrane</keyword>
<reference evidence="9 10" key="1">
    <citation type="submission" date="2017-01" db="EMBL/GenBank/DDBJ databases">
        <title>Genome analysis of Paenibacillus selenitrireducens ES3-24.</title>
        <authorList>
            <person name="Xu D."/>
            <person name="Yao R."/>
            <person name="Zheng S."/>
        </authorList>
    </citation>
    <scope>NUCLEOTIDE SEQUENCE [LARGE SCALE GENOMIC DNA]</scope>
    <source>
        <strain evidence="9 10">ES3-24</strain>
    </source>
</reference>
<keyword evidence="5 7" id="KW-1133">Transmembrane helix</keyword>
<evidence type="ECO:0000256" key="4">
    <source>
        <dbReference type="ARBA" id="ARBA00022692"/>
    </source>
</evidence>
<evidence type="ECO:0000313" key="10">
    <source>
        <dbReference type="Proteomes" id="UP000190188"/>
    </source>
</evidence>
<feature type="transmembrane region" description="Helical" evidence="7">
    <location>
        <begin position="70"/>
        <end position="96"/>
    </location>
</feature>
<dbReference type="PANTHER" id="PTHR43227">
    <property type="entry name" value="BLL4140 PROTEIN"/>
    <property type="match status" value="1"/>
</dbReference>